<dbReference type="InterPro" id="IPR041664">
    <property type="entry name" value="AAA_16"/>
</dbReference>
<dbReference type="Proteomes" id="UP001165584">
    <property type="component" value="Unassembled WGS sequence"/>
</dbReference>
<proteinExistence type="predicted"/>
<organism evidence="5 6">
    <name type="scientific">Herbiconiux aconitum</name>
    <dbReference type="NCBI Taxonomy" id="2970913"/>
    <lineage>
        <taxon>Bacteria</taxon>
        <taxon>Bacillati</taxon>
        <taxon>Actinomycetota</taxon>
        <taxon>Actinomycetes</taxon>
        <taxon>Micrococcales</taxon>
        <taxon>Microbacteriaceae</taxon>
        <taxon>Herbiconiux</taxon>
    </lineage>
</organism>
<dbReference type="InterPro" id="IPR016032">
    <property type="entry name" value="Sig_transdc_resp-reg_C-effctor"/>
</dbReference>
<dbReference type="InterPro" id="IPR019734">
    <property type="entry name" value="TPR_rpt"/>
</dbReference>
<keyword evidence="1" id="KW-0547">Nucleotide-binding</keyword>
<name>A0ABT2GPN8_9MICO</name>
<dbReference type="PANTHER" id="PTHR16305:SF35">
    <property type="entry name" value="TRANSCRIPTIONAL ACTIVATOR DOMAIN"/>
    <property type="match status" value="1"/>
</dbReference>
<dbReference type="SMART" id="SM00421">
    <property type="entry name" value="HTH_LUXR"/>
    <property type="match status" value="1"/>
</dbReference>
<dbReference type="PANTHER" id="PTHR16305">
    <property type="entry name" value="TESTICULAR SOLUBLE ADENYLYL CYCLASE"/>
    <property type="match status" value="1"/>
</dbReference>
<dbReference type="SUPFAM" id="SSF52540">
    <property type="entry name" value="P-loop containing nucleoside triphosphate hydrolases"/>
    <property type="match status" value="1"/>
</dbReference>
<accession>A0ABT2GPN8</accession>
<evidence type="ECO:0000256" key="2">
    <source>
        <dbReference type="ARBA" id="ARBA00022840"/>
    </source>
</evidence>
<dbReference type="Pfam" id="PF13191">
    <property type="entry name" value="AAA_16"/>
    <property type="match status" value="1"/>
</dbReference>
<feature type="region of interest" description="Disordered" evidence="3">
    <location>
        <begin position="417"/>
        <end position="443"/>
    </location>
</feature>
<dbReference type="InterPro" id="IPR027417">
    <property type="entry name" value="P-loop_NTPase"/>
</dbReference>
<dbReference type="SUPFAM" id="SSF48452">
    <property type="entry name" value="TPR-like"/>
    <property type="match status" value="1"/>
</dbReference>
<evidence type="ECO:0000259" key="4">
    <source>
        <dbReference type="PROSITE" id="PS50043"/>
    </source>
</evidence>
<keyword evidence="6" id="KW-1185">Reference proteome</keyword>
<evidence type="ECO:0000313" key="6">
    <source>
        <dbReference type="Proteomes" id="UP001165584"/>
    </source>
</evidence>
<dbReference type="Gene3D" id="1.10.10.10">
    <property type="entry name" value="Winged helix-like DNA-binding domain superfamily/Winged helix DNA-binding domain"/>
    <property type="match status" value="1"/>
</dbReference>
<dbReference type="EMBL" id="JANLCM010000001">
    <property type="protein sequence ID" value="MCS5718086.1"/>
    <property type="molecule type" value="Genomic_DNA"/>
</dbReference>
<keyword evidence="2" id="KW-0067">ATP-binding</keyword>
<feature type="domain" description="HTH luxR-type" evidence="4">
    <location>
        <begin position="904"/>
        <end position="969"/>
    </location>
</feature>
<evidence type="ECO:0000256" key="3">
    <source>
        <dbReference type="SAM" id="MobiDB-lite"/>
    </source>
</evidence>
<dbReference type="InterPro" id="IPR036388">
    <property type="entry name" value="WH-like_DNA-bd_sf"/>
</dbReference>
<evidence type="ECO:0000256" key="1">
    <source>
        <dbReference type="ARBA" id="ARBA00022741"/>
    </source>
</evidence>
<sequence length="980" mass="105997">MIGVDTAWADRGVAVGHGSLVGRDDLVDLALERWQSALQGDGRLLLFAGEAGIGKSRLVREFAERVGSSGRFFGASIWPKDAQVGGSILLDLADDLARHGDRAHADRLNALLLGSRDDSDALARRVLLRDLTEVVLEVLREAPTVLRFEDLHWADEISLDVLARLAPALLTTPGLVIATYRTDEVYAGSPLAEWRGRLLAQRLAEEVRIPRFDPVGTGEFVAALTGTVPSSELVALLHSRSDGIPLYIEELLVAGVGDRVPDTLADAVRARADALDPSTHDVLSAAAIVGCRFDLVLLTDLVDDDDQVVDRAMKALLDRHFIVETEAGFEFRHALVRDVVHDDLPPIRRRSLHEEVAKAAIVRHARDAYISEQYELARLPELAHPFALQAARLAARVSAHRESAKLYARALRTAPSAEDHRVAKNSRNEPRDSDNSWRLDDGVDEPEAGEAVIHAEFARELAAVDDIEAAAQHFRIAVELYREQGDRVSAARLVPHLIATRHLLGDTREARCAVVQAALDDLDSLPDGGPLALRAELLGALAAAHMLDRRLDTGLAFGEEAQSLARTACDDPLCIDIDSTLGAILVFAGRGDEGWALLERAVADGAAAGFEAQTARAYRMAGSSASVLAEYELAERMLTDGIRYAATTENWNDHHYLTAHLAHVRCAQGRWNEAEALARRALAEGGGITTRSTALTVLGYLALGRDEPDEAELLLTEALEIGERMGELQRLSPALWGLTELALSRADAATALALSERAYESSALVDDAAYLFPFVITGVRARLSAAGSGSSGARDWLERSRVLIERRGIPGTLPALEHAEALVQLSEGRTDAARSSLARASAEWDAHDRFWEGTQVLVDQARCASRSRRPAQSAAFLAEARRRADEAGASLLLRRVQHAERAGDETSAGPLTAREFEVARLVATGSTNREIGTALSISPKTASVHVEHILAKLGATRRAEIATWFAASRDAEGGRAEPVN</sequence>
<feature type="compositionally biased region" description="Basic and acidic residues" evidence="3">
    <location>
        <begin position="417"/>
        <end position="441"/>
    </location>
</feature>
<gene>
    <name evidence="5" type="ORF">N1027_08045</name>
</gene>
<dbReference type="InterPro" id="IPR011990">
    <property type="entry name" value="TPR-like_helical_dom_sf"/>
</dbReference>
<evidence type="ECO:0000313" key="5">
    <source>
        <dbReference type="EMBL" id="MCS5718086.1"/>
    </source>
</evidence>
<dbReference type="InterPro" id="IPR000792">
    <property type="entry name" value="Tscrpt_reg_LuxR_C"/>
</dbReference>
<protein>
    <submittedName>
        <fullName evidence="5">AAA family ATPase</fullName>
    </submittedName>
</protein>
<dbReference type="PROSITE" id="PS50043">
    <property type="entry name" value="HTH_LUXR_2"/>
    <property type="match status" value="1"/>
</dbReference>
<dbReference type="SMART" id="SM00028">
    <property type="entry name" value="TPR"/>
    <property type="match status" value="5"/>
</dbReference>
<comment type="caution">
    <text evidence="5">The sequence shown here is derived from an EMBL/GenBank/DDBJ whole genome shotgun (WGS) entry which is preliminary data.</text>
</comment>
<dbReference type="PRINTS" id="PR00038">
    <property type="entry name" value="HTHLUXR"/>
</dbReference>
<dbReference type="CDD" id="cd06170">
    <property type="entry name" value="LuxR_C_like"/>
    <property type="match status" value="1"/>
</dbReference>
<dbReference type="Gene3D" id="1.25.40.10">
    <property type="entry name" value="Tetratricopeptide repeat domain"/>
    <property type="match status" value="2"/>
</dbReference>
<dbReference type="Pfam" id="PF00196">
    <property type="entry name" value="GerE"/>
    <property type="match status" value="1"/>
</dbReference>
<dbReference type="RefSeq" id="WP_259506802.1">
    <property type="nucleotide sequence ID" value="NZ_JANLCM010000001.1"/>
</dbReference>
<dbReference type="SUPFAM" id="SSF46894">
    <property type="entry name" value="C-terminal effector domain of the bipartite response regulators"/>
    <property type="match status" value="1"/>
</dbReference>
<reference evidence="5" key="1">
    <citation type="submission" date="2022-08" db="EMBL/GenBank/DDBJ databases">
        <authorList>
            <person name="Deng Y."/>
            <person name="Han X.-F."/>
            <person name="Zhang Y.-Q."/>
        </authorList>
    </citation>
    <scope>NUCLEOTIDE SEQUENCE</scope>
    <source>
        <strain evidence="5">CPCC 205763</strain>
    </source>
</reference>